<name>A0A699R4Y4_TANCI</name>
<feature type="compositionally biased region" description="Polar residues" evidence="1">
    <location>
        <begin position="52"/>
        <end position="68"/>
    </location>
</feature>
<feature type="region of interest" description="Disordered" evidence="1">
    <location>
        <begin position="13"/>
        <end position="185"/>
    </location>
</feature>
<evidence type="ECO:0000256" key="1">
    <source>
        <dbReference type="SAM" id="MobiDB-lite"/>
    </source>
</evidence>
<evidence type="ECO:0000313" key="2">
    <source>
        <dbReference type="EMBL" id="GFC78021.1"/>
    </source>
</evidence>
<protein>
    <submittedName>
        <fullName evidence="2">Uncharacterized protein</fullName>
    </submittedName>
</protein>
<comment type="caution">
    <text evidence="2">The sequence shown here is derived from an EMBL/GenBank/DDBJ whole genome shotgun (WGS) entry which is preliminary data.</text>
</comment>
<accession>A0A699R4Y4</accession>
<proteinExistence type="predicted"/>
<gene>
    <name evidence="2" type="ORF">Tci_849991</name>
</gene>
<feature type="non-terminal residue" evidence="2">
    <location>
        <position position="1"/>
    </location>
</feature>
<sequence length="185" mass="19158">FIFIYSYLHPQGAPADVSDPDPLSFAEPQSRPAADIAQFSKGAAAAGDSESENTSFASMVGSPKNQETAAPEVPPPENVITIEDVPEAGTAERVAAADPPAAKEHRKRGHDGVDMNAHPKVLRRDHADPRPIGSTRGGKSLAAIELGMGSTGPTHAPQGAPADVSDPDPLSFAEPQSRPAADIAQ</sequence>
<dbReference type="EMBL" id="BKCJ011063709">
    <property type="protein sequence ID" value="GFC78021.1"/>
    <property type="molecule type" value="Genomic_DNA"/>
</dbReference>
<reference evidence="2" key="1">
    <citation type="journal article" date="2019" name="Sci. Rep.">
        <title>Draft genome of Tanacetum cinerariifolium, the natural source of mosquito coil.</title>
        <authorList>
            <person name="Yamashiro T."/>
            <person name="Shiraishi A."/>
            <person name="Satake H."/>
            <person name="Nakayama K."/>
        </authorList>
    </citation>
    <scope>NUCLEOTIDE SEQUENCE</scope>
</reference>
<organism evidence="2">
    <name type="scientific">Tanacetum cinerariifolium</name>
    <name type="common">Dalmatian daisy</name>
    <name type="synonym">Chrysanthemum cinerariifolium</name>
    <dbReference type="NCBI Taxonomy" id="118510"/>
    <lineage>
        <taxon>Eukaryota</taxon>
        <taxon>Viridiplantae</taxon>
        <taxon>Streptophyta</taxon>
        <taxon>Embryophyta</taxon>
        <taxon>Tracheophyta</taxon>
        <taxon>Spermatophyta</taxon>
        <taxon>Magnoliopsida</taxon>
        <taxon>eudicotyledons</taxon>
        <taxon>Gunneridae</taxon>
        <taxon>Pentapetalae</taxon>
        <taxon>asterids</taxon>
        <taxon>campanulids</taxon>
        <taxon>Asterales</taxon>
        <taxon>Asteraceae</taxon>
        <taxon>Asteroideae</taxon>
        <taxon>Anthemideae</taxon>
        <taxon>Anthemidinae</taxon>
        <taxon>Tanacetum</taxon>
    </lineage>
</organism>
<dbReference type="AlphaFoldDB" id="A0A699R4Y4"/>